<sequence>MALVRNLICNINNFKIIALNGTVNVGMTLNKYGESHGDTIVFGDEKFPVDDIKQLENAKLPQAAIPLDSSGLKPSNDEY</sequence>
<keyword evidence="2" id="KW-1185">Reference proteome</keyword>
<protein>
    <submittedName>
        <fullName evidence="1">L-fucose mutarotase/ribose pyranase (RbsD/FucU family)</fullName>
    </submittedName>
</protein>
<dbReference type="Proteomes" id="UP001224122">
    <property type="component" value="Unassembled WGS sequence"/>
</dbReference>
<evidence type="ECO:0000313" key="1">
    <source>
        <dbReference type="EMBL" id="MDQ0200154.1"/>
    </source>
</evidence>
<proteinExistence type="predicted"/>
<accession>A0ABT9XXC4</accession>
<comment type="caution">
    <text evidence="1">The sequence shown here is derived from an EMBL/GenBank/DDBJ whole genome shotgun (WGS) entry which is preliminary data.</text>
</comment>
<name>A0ABT9XXC4_9BACI</name>
<dbReference type="RefSeq" id="WP_307409717.1">
    <property type="nucleotide sequence ID" value="NZ_JAUSTW010000005.1"/>
</dbReference>
<evidence type="ECO:0000313" key="2">
    <source>
        <dbReference type="Proteomes" id="UP001224122"/>
    </source>
</evidence>
<organism evidence="1 2">
    <name type="scientific">Neobacillus ginsengisoli</name>
    <dbReference type="NCBI Taxonomy" id="904295"/>
    <lineage>
        <taxon>Bacteria</taxon>
        <taxon>Bacillati</taxon>
        <taxon>Bacillota</taxon>
        <taxon>Bacilli</taxon>
        <taxon>Bacillales</taxon>
        <taxon>Bacillaceae</taxon>
        <taxon>Neobacillus</taxon>
    </lineage>
</organism>
<dbReference type="EMBL" id="JAUSTW010000005">
    <property type="protein sequence ID" value="MDQ0200154.1"/>
    <property type="molecule type" value="Genomic_DNA"/>
</dbReference>
<gene>
    <name evidence="1" type="ORF">J2S10_003337</name>
</gene>
<reference evidence="1 2" key="1">
    <citation type="submission" date="2023-07" db="EMBL/GenBank/DDBJ databases">
        <title>Genomic Encyclopedia of Type Strains, Phase IV (KMG-IV): sequencing the most valuable type-strain genomes for metagenomic binning, comparative biology and taxonomic classification.</title>
        <authorList>
            <person name="Goeker M."/>
        </authorList>
    </citation>
    <scope>NUCLEOTIDE SEQUENCE [LARGE SCALE GENOMIC DNA]</scope>
    <source>
        <strain evidence="1 2">DSM 27594</strain>
    </source>
</reference>